<protein>
    <submittedName>
        <fullName evidence="2">Uncharacterized protein</fullName>
    </submittedName>
</protein>
<name>A0A1H8TMB1_9EURY</name>
<keyword evidence="3" id="KW-1185">Reference proteome</keyword>
<gene>
    <name evidence="2" type="ORF">SAMN05216388_102314</name>
</gene>
<evidence type="ECO:0000313" key="2">
    <source>
        <dbReference type="EMBL" id="SEO91693.1"/>
    </source>
</evidence>
<proteinExistence type="predicted"/>
<dbReference type="Proteomes" id="UP000198775">
    <property type="component" value="Unassembled WGS sequence"/>
</dbReference>
<dbReference type="InterPro" id="IPR055959">
    <property type="entry name" value="DUF7537"/>
</dbReference>
<sequence>MDGRTLGVVLLVALVALAGCSGGGGPGSPTADGEPDASDGSGPQQGTDTGSDDDSTRETPDADLEPLDLQAVRTGSEVNASALLLAHFRALNRSGSYRVETNRTVVAPEGTSFRLVTAAGSTTPLRQRYRVTRSFRNVSGSFLASRIDEYHTGDDRYERYNDTFDGQAATTTVSETTRQRTRRQYQRGTVGFTEADYFLMFEFAFAGNVTRDGTRLYRFGADAFAGADRRPRNATDPSATLLVDRTGVIRSADFQFVNANTGQELSLSLETTAVGDVTVDEPDWTDETR</sequence>
<evidence type="ECO:0000313" key="3">
    <source>
        <dbReference type="Proteomes" id="UP000198775"/>
    </source>
</evidence>
<evidence type="ECO:0000256" key="1">
    <source>
        <dbReference type="SAM" id="MobiDB-lite"/>
    </source>
</evidence>
<dbReference type="RefSeq" id="WP_092662987.1">
    <property type="nucleotide sequence ID" value="NZ_FOCX01000023.1"/>
</dbReference>
<dbReference type="OrthoDB" id="382850at2157"/>
<dbReference type="PROSITE" id="PS51257">
    <property type="entry name" value="PROKAR_LIPOPROTEIN"/>
    <property type="match status" value="1"/>
</dbReference>
<reference evidence="3" key="1">
    <citation type="submission" date="2016-10" db="EMBL/GenBank/DDBJ databases">
        <authorList>
            <person name="Varghese N."/>
            <person name="Submissions S."/>
        </authorList>
    </citation>
    <scope>NUCLEOTIDE SEQUENCE [LARGE SCALE GENOMIC DNA]</scope>
    <source>
        <strain evidence="3">IBRC-M 10043</strain>
    </source>
</reference>
<dbReference type="EMBL" id="FOCX01000023">
    <property type="protein sequence ID" value="SEO91693.1"/>
    <property type="molecule type" value="Genomic_DNA"/>
</dbReference>
<accession>A0A1H8TMB1</accession>
<dbReference type="AlphaFoldDB" id="A0A1H8TMB1"/>
<feature type="region of interest" description="Disordered" evidence="1">
    <location>
        <begin position="24"/>
        <end position="68"/>
    </location>
</feature>
<organism evidence="2 3">
    <name type="scientific">Halorientalis persicus</name>
    <dbReference type="NCBI Taxonomy" id="1367881"/>
    <lineage>
        <taxon>Archaea</taxon>
        <taxon>Methanobacteriati</taxon>
        <taxon>Methanobacteriota</taxon>
        <taxon>Stenosarchaea group</taxon>
        <taxon>Halobacteria</taxon>
        <taxon>Halobacteriales</taxon>
        <taxon>Haloarculaceae</taxon>
        <taxon>Halorientalis</taxon>
    </lineage>
</organism>
<dbReference type="Pfam" id="PF24381">
    <property type="entry name" value="DUF7537"/>
    <property type="match status" value="1"/>
</dbReference>